<proteinExistence type="predicted"/>
<evidence type="ECO:0000313" key="9">
    <source>
        <dbReference type="RefSeq" id="XP_005110921.1"/>
    </source>
</evidence>
<keyword evidence="2 6" id="KW-0812">Transmembrane</keyword>
<sequence>MDLVLNVADHYAFTPYLYPETWKEDDPLRQIASLLIIANIGGYLLYFIVATFSYYTIFDHRLLKHPQILENQVRKEITVTVTSVPFMSLPTVLMFFLEVRGFSKLYDNVQDTRLGYAGVFLSMFTFIAFTDMCIYWIHRFLHHKLVYKHLHKLHHKWKVPTPFASHAFHPLDGFLQSLPYHVYPFLFPLHKVTYLGLFIFVNIWTVSIHDGDYRVPNLLKPFVNGSAHHMDHHVFYNYNYGQFFTLWDRIGGSFRNPSSFEGNGPLDQILGQEKTSKVENGKSKAANGVHQNGGKSLRPKKTD</sequence>
<organism evidence="8 9">
    <name type="scientific">Aplysia californica</name>
    <name type="common">California sea hare</name>
    <dbReference type="NCBI Taxonomy" id="6500"/>
    <lineage>
        <taxon>Eukaryota</taxon>
        <taxon>Metazoa</taxon>
        <taxon>Spiralia</taxon>
        <taxon>Lophotrochozoa</taxon>
        <taxon>Mollusca</taxon>
        <taxon>Gastropoda</taxon>
        <taxon>Heterobranchia</taxon>
        <taxon>Euthyneura</taxon>
        <taxon>Tectipleura</taxon>
        <taxon>Aplysiida</taxon>
        <taxon>Aplysioidea</taxon>
        <taxon>Aplysiidae</taxon>
        <taxon>Aplysia</taxon>
    </lineage>
</organism>
<keyword evidence="8" id="KW-1185">Reference proteome</keyword>
<dbReference type="InterPro" id="IPR006694">
    <property type="entry name" value="Fatty_acid_hydroxylase"/>
</dbReference>
<dbReference type="InterPro" id="IPR050307">
    <property type="entry name" value="Sterol_Desaturase_Related"/>
</dbReference>
<feature type="transmembrane region" description="Helical" evidence="6">
    <location>
        <begin position="31"/>
        <end position="57"/>
    </location>
</feature>
<comment type="subcellular location">
    <subcellularLocation>
        <location evidence="1">Membrane</location>
    </subcellularLocation>
</comment>
<dbReference type="GeneID" id="101855684"/>
<evidence type="ECO:0000313" key="8">
    <source>
        <dbReference type="Proteomes" id="UP000694888"/>
    </source>
</evidence>
<reference evidence="9" key="1">
    <citation type="submission" date="2025-08" db="UniProtKB">
        <authorList>
            <consortium name="RefSeq"/>
        </authorList>
    </citation>
    <scope>IDENTIFICATION</scope>
</reference>
<evidence type="ECO:0000256" key="3">
    <source>
        <dbReference type="ARBA" id="ARBA00022989"/>
    </source>
</evidence>
<evidence type="ECO:0000256" key="1">
    <source>
        <dbReference type="ARBA" id="ARBA00004370"/>
    </source>
</evidence>
<evidence type="ECO:0000256" key="5">
    <source>
        <dbReference type="SAM" id="MobiDB-lite"/>
    </source>
</evidence>
<gene>
    <name evidence="9" type="primary">LOC101855684</name>
</gene>
<accession>A0ABM0K7X6</accession>
<dbReference type="Pfam" id="PF04116">
    <property type="entry name" value="FA_hydroxylase"/>
    <property type="match status" value="1"/>
</dbReference>
<feature type="region of interest" description="Disordered" evidence="5">
    <location>
        <begin position="274"/>
        <end position="303"/>
    </location>
</feature>
<dbReference type="Proteomes" id="UP000694888">
    <property type="component" value="Unplaced"/>
</dbReference>
<keyword evidence="4 6" id="KW-0472">Membrane</keyword>
<evidence type="ECO:0000259" key="7">
    <source>
        <dbReference type="Pfam" id="PF04116"/>
    </source>
</evidence>
<evidence type="ECO:0000256" key="6">
    <source>
        <dbReference type="SAM" id="Phobius"/>
    </source>
</evidence>
<keyword evidence="3 6" id="KW-1133">Transmembrane helix</keyword>
<dbReference type="PANTHER" id="PTHR11863">
    <property type="entry name" value="STEROL DESATURASE"/>
    <property type="match status" value="1"/>
</dbReference>
<feature type="transmembrane region" description="Helical" evidence="6">
    <location>
        <begin position="117"/>
        <end position="137"/>
    </location>
</feature>
<protein>
    <submittedName>
        <fullName evidence="9">Lathosterol oxidase</fullName>
    </submittedName>
</protein>
<feature type="transmembrane region" description="Helical" evidence="6">
    <location>
        <begin position="77"/>
        <end position="97"/>
    </location>
</feature>
<name>A0ABM0K7X6_APLCA</name>
<evidence type="ECO:0000256" key="4">
    <source>
        <dbReference type="ARBA" id="ARBA00023136"/>
    </source>
</evidence>
<dbReference type="RefSeq" id="XP_005110921.1">
    <property type="nucleotide sequence ID" value="XM_005110864.3"/>
</dbReference>
<evidence type="ECO:0000256" key="2">
    <source>
        <dbReference type="ARBA" id="ARBA00022692"/>
    </source>
</evidence>
<feature type="domain" description="Fatty acid hydroxylase" evidence="7">
    <location>
        <begin position="125"/>
        <end position="252"/>
    </location>
</feature>